<name>A0A6A4B2I1_9STRA</name>
<proteinExistence type="predicted"/>
<accession>A0A6A4B2I1</accession>
<comment type="caution">
    <text evidence="2">The sequence shown here is derived from an EMBL/GenBank/DDBJ whole genome shotgun (WGS) entry which is preliminary data.</text>
</comment>
<evidence type="ECO:0000256" key="1">
    <source>
        <dbReference type="SAM" id="MobiDB-lite"/>
    </source>
</evidence>
<keyword evidence="3" id="KW-1185">Reference proteome</keyword>
<feature type="non-terminal residue" evidence="2">
    <location>
        <position position="372"/>
    </location>
</feature>
<dbReference type="EMBL" id="QXFT01007230">
    <property type="protein sequence ID" value="KAE9266814.1"/>
    <property type="molecule type" value="Genomic_DNA"/>
</dbReference>
<reference evidence="2 3" key="1">
    <citation type="submission" date="2018-08" db="EMBL/GenBank/DDBJ databases">
        <title>Genomic investigation of the strawberry pathogen Phytophthora fragariae indicates pathogenicity is determined by transcriptional variation in three key races.</title>
        <authorList>
            <person name="Adams T.M."/>
            <person name="Armitage A.D."/>
            <person name="Sobczyk M.K."/>
            <person name="Bates H.J."/>
            <person name="Dunwell J.M."/>
            <person name="Nellist C.F."/>
            <person name="Harrison R.J."/>
        </authorList>
    </citation>
    <scope>NUCLEOTIDE SEQUENCE [LARGE SCALE GENOMIC DNA]</scope>
    <source>
        <strain evidence="2 3">SCRP333</strain>
    </source>
</reference>
<evidence type="ECO:0000313" key="3">
    <source>
        <dbReference type="Proteomes" id="UP000434957"/>
    </source>
</evidence>
<feature type="compositionally biased region" description="Polar residues" evidence="1">
    <location>
        <begin position="17"/>
        <end position="44"/>
    </location>
</feature>
<organism evidence="2 3">
    <name type="scientific">Phytophthora rubi</name>
    <dbReference type="NCBI Taxonomy" id="129364"/>
    <lineage>
        <taxon>Eukaryota</taxon>
        <taxon>Sar</taxon>
        <taxon>Stramenopiles</taxon>
        <taxon>Oomycota</taxon>
        <taxon>Peronosporomycetes</taxon>
        <taxon>Peronosporales</taxon>
        <taxon>Peronosporaceae</taxon>
        <taxon>Phytophthora</taxon>
    </lineage>
</organism>
<sequence length="372" mass="40483">MKTGDPVTNPGGVCEPVTNTGEPVTNTGEPVTNTGEPVTNTGGPVTNIGDPVTNTGDQVTNTGDQVTSIGEPDSSVGEQITNSEHDCDLVTNSEGTGDKVHNRDSTGEPIIHPEALVDLTTTLSPVARSPAATAKRKLNLDFLGGESSEECGDLVNIVLNTASKPAGRPREKKSMKKAKRRKEFEETKSFVRQINTHGDITLSDVLDCVNQKKLSLEKVEPVINAINPRHNDAIYKRPKGHVVTPGTTKSIETNIRFVLPQILVKKAQTAGLNAVFREHSISGRTPPREDIIISILEVGTFSLTDIDAMHEWHCLKKKISATRKLIKWIMTKPETETRGVIISRVSKMNMFSAFKSKVGETIVQFDDLTRFA</sequence>
<dbReference type="AlphaFoldDB" id="A0A6A4B2I1"/>
<evidence type="ECO:0000313" key="2">
    <source>
        <dbReference type="EMBL" id="KAE9266814.1"/>
    </source>
</evidence>
<dbReference type="Proteomes" id="UP000434957">
    <property type="component" value="Unassembled WGS sequence"/>
</dbReference>
<gene>
    <name evidence="2" type="ORF">PR003_g31988</name>
</gene>
<protein>
    <submittedName>
        <fullName evidence="2">Uncharacterized protein</fullName>
    </submittedName>
</protein>
<feature type="compositionally biased region" description="Polar residues" evidence="1">
    <location>
        <begin position="52"/>
        <end position="68"/>
    </location>
</feature>
<feature type="region of interest" description="Disordered" evidence="1">
    <location>
        <begin position="1"/>
        <end position="77"/>
    </location>
</feature>